<feature type="region of interest" description="Disordered" evidence="1">
    <location>
        <begin position="1"/>
        <end position="22"/>
    </location>
</feature>
<dbReference type="Proteomes" id="UP001652628">
    <property type="component" value="Chromosome 3"/>
</dbReference>
<organism evidence="2 3">
    <name type="scientific">Drosophila suzukii</name>
    <name type="common">Spotted-wing drosophila fruit fly</name>
    <dbReference type="NCBI Taxonomy" id="28584"/>
    <lineage>
        <taxon>Eukaryota</taxon>
        <taxon>Metazoa</taxon>
        <taxon>Ecdysozoa</taxon>
        <taxon>Arthropoda</taxon>
        <taxon>Hexapoda</taxon>
        <taxon>Insecta</taxon>
        <taxon>Pterygota</taxon>
        <taxon>Neoptera</taxon>
        <taxon>Endopterygota</taxon>
        <taxon>Diptera</taxon>
        <taxon>Brachycera</taxon>
        <taxon>Muscomorpha</taxon>
        <taxon>Ephydroidea</taxon>
        <taxon>Drosophilidae</taxon>
        <taxon>Drosophila</taxon>
        <taxon>Sophophora</taxon>
    </lineage>
</organism>
<sequence length="78" mass="9078">MRLHLSTCGLPPPMAAKQKAGLRFPKAAAQISRQHDLNYCTQQQQHLQQQQQHPQQQQQHLQQQHPQQQQRAEKGEPK</sequence>
<evidence type="ECO:0000313" key="3">
    <source>
        <dbReference type="RefSeq" id="XP_070852908.1"/>
    </source>
</evidence>
<protein>
    <submittedName>
        <fullName evidence="3">Nuclear transcription factor Y subunit beta-like</fullName>
    </submittedName>
</protein>
<feature type="compositionally biased region" description="Low complexity" evidence="1">
    <location>
        <begin position="42"/>
        <end position="70"/>
    </location>
</feature>
<name>A0ABM4TSG4_DROSZ</name>
<evidence type="ECO:0000256" key="1">
    <source>
        <dbReference type="SAM" id="MobiDB-lite"/>
    </source>
</evidence>
<feature type="region of interest" description="Disordered" evidence="1">
    <location>
        <begin position="41"/>
        <end position="78"/>
    </location>
</feature>
<proteinExistence type="predicted"/>
<accession>A0ABM4TSG4</accession>
<gene>
    <name evidence="3" type="primary">LOC136116947</name>
</gene>
<dbReference type="GeneID" id="136116947"/>
<keyword evidence="2" id="KW-1185">Reference proteome</keyword>
<evidence type="ECO:0000313" key="2">
    <source>
        <dbReference type="Proteomes" id="UP001652628"/>
    </source>
</evidence>
<reference evidence="3" key="1">
    <citation type="submission" date="2025-08" db="UniProtKB">
        <authorList>
            <consortium name="RefSeq"/>
        </authorList>
    </citation>
    <scope>IDENTIFICATION</scope>
</reference>
<dbReference type="RefSeq" id="XP_070852908.1">
    <property type="nucleotide sequence ID" value="XM_070996807.1"/>
</dbReference>